<protein>
    <recommendedName>
        <fullName evidence="3">DUF5672 domain-containing protein</fullName>
    </recommendedName>
</protein>
<evidence type="ECO:0000313" key="4">
    <source>
        <dbReference type="EMBL" id="OAF60551.1"/>
    </source>
</evidence>
<name>A0A177AH08_9PEZI</name>
<keyword evidence="2" id="KW-1133">Transmembrane helix</keyword>
<reference evidence="4" key="1">
    <citation type="submission" date="2016-03" db="EMBL/GenBank/DDBJ databases">
        <title>Updated assembly of Pseudogymnoascus destructans, the fungus causing white-nose syndrome of bats.</title>
        <authorList>
            <person name="Palmer J.M."/>
            <person name="Drees K.P."/>
            <person name="Foster J.T."/>
            <person name="Lindner D.L."/>
        </authorList>
    </citation>
    <scope>NUCLEOTIDE SEQUENCE [LARGE SCALE GENOMIC DNA]</scope>
    <source>
        <strain evidence="4">20631-21</strain>
    </source>
</reference>
<feature type="domain" description="DUF5672" evidence="3">
    <location>
        <begin position="187"/>
        <end position="337"/>
    </location>
</feature>
<gene>
    <name evidence="4" type="ORF">VC83_03494</name>
</gene>
<dbReference type="RefSeq" id="XP_024325832.1">
    <property type="nucleotide sequence ID" value="XM_024467140.1"/>
</dbReference>
<keyword evidence="2" id="KW-0472">Membrane</keyword>
<dbReference type="VEuPathDB" id="FungiDB:GMDG_05827"/>
<feature type="transmembrane region" description="Helical" evidence="2">
    <location>
        <begin position="51"/>
        <end position="70"/>
    </location>
</feature>
<dbReference type="eggNOG" id="ENOG502SS9V">
    <property type="taxonomic scope" value="Eukaryota"/>
</dbReference>
<keyword evidence="2" id="KW-0812">Transmembrane</keyword>
<evidence type="ECO:0000256" key="2">
    <source>
        <dbReference type="SAM" id="Phobius"/>
    </source>
</evidence>
<dbReference type="Pfam" id="PF18922">
    <property type="entry name" value="DUF5672"/>
    <property type="match status" value="1"/>
</dbReference>
<dbReference type="OrthoDB" id="10025998at2759"/>
<feature type="region of interest" description="Disordered" evidence="1">
    <location>
        <begin position="76"/>
        <end position="96"/>
    </location>
</feature>
<evidence type="ECO:0000259" key="3">
    <source>
        <dbReference type="Pfam" id="PF18922"/>
    </source>
</evidence>
<sequence>MVLPSFNDARGQYSVLREKVDSLPFLQRTRIRAIQFCERVDRSGLMGNARFRLLAAFVTLAFVWLLSAGINRAPPAPPAPAAPAAPPPPPPPKPVLPPMPMIQIADLLRETKSLAADAPGPYTNGTYFESDRVAVIIEDRPLENLIPLILHYSAVLGPAWPVILYTSMPSIQNSSSLRRSLEEKRILIRSLPAGLKFETHFDVTKFLTQPWFWEQLAPAKNVLLFQADAMICGNAHLRVDDFMHYDLVGAPIQEEKWHGQGYNGGLSLRNRQLILDIIATDVALHPLDPEAPSDTDRYEDQWYFMRMRERGANLPIEDVAKTFAVQTLYYEFPIGYHQPEKFQAENMTLIEEWCPEVKLVTNKLLKCEPPIC</sequence>
<proteinExistence type="predicted"/>
<dbReference type="AlphaFoldDB" id="A0A177AH08"/>
<evidence type="ECO:0000256" key="1">
    <source>
        <dbReference type="SAM" id="MobiDB-lite"/>
    </source>
</evidence>
<dbReference type="GeneID" id="36286570"/>
<dbReference type="EMBL" id="KV441391">
    <property type="protein sequence ID" value="OAF60551.1"/>
    <property type="molecule type" value="Genomic_DNA"/>
</dbReference>
<organism evidence="4">
    <name type="scientific">Pseudogymnoascus destructans</name>
    <dbReference type="NCBI Taxonomy" id="655981"/>
    <lineage>
        <taxon>Eukaryota</taxon>
        <taxon>Fungi</taxon>
        <taxon>Dikarya</taxon>
        <taxon>Ascomycota</taxon>
        <taxon>Pezizomycotina</taxon>
        <taxon>Leotiomycetes</taxon>
        <taxon>Thelebolales</taxon>
        <taxon>Thelebolaceae</taxon>
        <taxon>Pseudogymnoascus</taxon>
    </lineage>
</organism>
<accession>A0A177AH08</accession>
<dbReference type="Proteomes" id="UP000077154">
    <property type="component" value="Unassembled WGS sequence"/>
</dbReference>
<dbReference type="InterPro" id="IPR043729">
    <property type="entry name" value="DUF5672"/>
</dbReference>